<evidence type="ECO:0000313" key="2">
    <source>
        <dbReference type="EMBL" id="GAF69284.1"/>
    </source>
</evidence>
<gene>
    <name evidence="2" type="ORF">S01H1_04884</name>
</gene>
<evidence type="ECO:0000259" key="1">
    <source>
        <dbReference type="Pfam" id="PF00462"/>
    </source>
</evidence>
<dbReference type="PROSITE" id="PS51354">
    <property type="entry name" value="GLUTAREDOXIN_2"/>
    <property type="match status" value="1"/>
</dbReference>
<dbReference type="AlphaFoldDB" id="X0RKC6"/>
<accession>X0RKC6</accession>
<dbReference type="SUPFAM" id="SSF52833">
    <property type="entry name" value="Thioredoxin-like"/>
    <property type="match status" value="1"/>
</dbReference>
<reference evidence="2" key="1">
    <citation type="journal article" date="2014" name="Front. Microbiol.">
        <title>High frequency of phylogenetically diverse reductive dehalogenase-homologous genes in deep subseafloor sedimentary metagenomes.</title>
        <authorList>
            <person name="Kawai M."/>
            <person name="Futagami T."/>
            <person name="Toyoda A."/>
            <person name="Takaki Y."/>
            <person name="Nishi S."/>
            <person name="Hori S."/>
            <person name="Arai W."/>
            <person name="Tsubouchi T."/>
            <person name="Morono Y."/>
            <person name="Uchiyama I."/>
            <person name="Ito T."/>
            <person name="Fujiyama A."/>
            <person name="Inagaki F."/>
            <person name="Takami H."/>
        </authorList>
    </citation>
    <scope>NUCLEOTIDE SEQUENCE</scope>
    <source>
        <strain evidence="2">Expedition CK06-06</strain>
    </source>
</reference>
<dbReference type="InterPro" id="IPR002109">
    <property type="entry name" value="Glutaredoxin"/>
</dbReference>
<comment type="caution">
    <text evidence="2">The sequence shown here is derived from an EMBL/GenBank/DDBJ whole genome shotgun (WGS) entry which is preliminary data.</text>
</comment>
<proteinExistence type="predicted"/>
<protein>
    <recommendedName>
        <fullName evidence="1">Glutaredoxin domain-containing protein</fullName>
    </recommendedName>
</protein>
<dbReference type="EMBL" id="BARS01002555">
    <property type="protein sequence ID" value="GAF69284.1"/>
    <property type="molecule type" value="Genomic_DNA"/>
</dbReference>
<dbReference type="InterPro" id="IPR036249">
    <property type="entry name" value="Thioredoxin-like_sf"/>
</dbReference>
<sequence>MKEFLSRRGIEFTERNVAGDESALAELEQLGVFTTPVTAIDGELVVGFDHPKLERLLGN</sequence>
<name>X0RKC6_9ZZZZ</name>
<dbReference type="Gene3D" id="3.40.30.10">
    <property type="entry name" value="Glutaredoxin"/>
    <property type="match status" value="1"/>
</dbReference>
<dbReference type="Pfam" id="PF00462">
    <property type="entry name" value="Glutaredoxin"/>
    <property type="match status" value="1"/>
</dbReference>
<organism evidence="2">
    <name type="scientific">marine sediment metagenome</name>
    <dbReference type="NCBI Taxonomy" id="412755"/>
    <lineage>
        <taxon>unclassified sequences</taxon>
        <taxon>metagenomes</taxon>
        <taxon>ecological metagenomes</taxon>
    </lineage>
</organism>
<dbReference type="CDD" id="cd02976">
    <property type="entry name" value="NrdH"/>
    <property type="match status" value="1"/>
</dbReference>
<feature type="domain" description="Glutaredoxin" evidence="1">
    <location>
        <begin position="2"/>
        <end position="45"/>
    </location>
</feature>